<sequence length="349" mass="38665">MKFNEPKCWVLLLGHNNPMQCYRPGEGRLDSCLLEKDLGVLVDCQLSISQQCAHVAKKASSILACIRNSVASRTCHPVLNTETEQKVLVDNKLTMTQKCTFMAVKANSILGWNRRTVASRPKEVILPLYSALRSVLGAVLFNIFVGDMDSGIECNLSKFADDSKLCGTVDTLEGKDVSQRDLYRLERWARVNLMKFNQAKYKVLHLGHGNPRHKYRLGRGWLESSPEENNLGVLVDEKLDISQQCALAAQKDNCILGCIKRSVARRLREVILALYSALMRLHLCPSLESSAQEGHGPVGMSPTDGHEDDQGTGALLLRKQADTVRILQPGEEKSLGRPYSGLPVPKGSL</sequence>
<keyword evidence="2" id="KW-0695">RNA-directed DNA polymerase</keyword>
<accession>A0A2I0U9Z6</accession>
<keyword evidence="2" id="KW-0808">Transferase</keyword>
<dbReference type="AlphaFoldDB" id="A0A2I0U9Z6"/>
<proteinExistence type="predicted"/>
<keyword evidence="3" id="KW-1185">Reference proteome</keyword>
<organism evidence="2 3">
    <name type="scientific">Limosa lapponica baueri</name>
    <dbReference type="NCBI Taxonomy" id="1758121"/>
    <lineage>
        <taxon>Eukaryota</taxon>
        <taxon>Metazoa</taxon>
        <taxon>Chordata</taxon>
        <taxon>Craniata</taxon>
        <taxon>Vertebrata</taxon>
        <taxon>Euteleostomi</taxon>
        <taxon>Archelosauria</taxon>
        <taxon>Archosauria</taxon>
        <taxon>Dinosauria</taxon>
        <taxon>Saurischia</taxon>
        <taxon>Theropoda</taxon>
        <taxon>Coelurosauria</taxon>
        <taxon>Aves</taxon>
        <taxon>Neognathae</taxon>
        <taxon>Neoaves</taxon>
        <taxon>Charadriiformes</taxon>
        <taxon>Scolopacidae</taxon>
        <taxon>Limosa</taxon>
    </lineage>
</organism>
<dbReference type="Proteomes" id="UP000233556">
    <property type="component" value="Unassembled WGS sequence"/>
</dbReference>
<evidence type="ECO:0000313" key="2">
    <source>
        <dbReference type="EMBL" id="PKU42879.1"/>
    </source>
</evidence>
<gene>
    <name evidence="2" type="ORF">llap_6824</name>
</gene>
<evidence type="ECO:0000313" key="3">
    <source>
        <dbReference type="Proteomes" id="UP000233556"/>
    </source>
</evidence>
<dbReference type="OrthoDB" id="258495at2759"/>
<dbReference type="PANTHER" id="PTHR33332">
    <property type="entry name" value="REVERSE TRANSCRIPTASE DOMAIN-CONTAINING PROTEIN"/>
    <property type="match status" value="1"/>
</dbReference>
<reference evidence="3" key="1">
    <citation type="submission" date="2017-11" db="EMBL/GenBank/DDBJ databases">
        <authorList>
            <person name="Lima N.C."/>
            <person name="Parody-Merino A.M."/>
            <person name="Battley P.F."/>
            <person name="Fidler A.E."/>
            <person name="Prosdocimi F."/>
        </authorList>
    </citation>
    <scope>NUCLEOTIDE SEQUENCE [LARGE SCALE GENOMIC DNA]</scope>
</reference>
<evidence type="ECO:0000256" key="1">
    <source>
        <dbReference type="SAM" id="MobiDB-lite"/>
    </source>
</evidence>
<dbReference type="EMBL" id="KZ505952">
    <property type="protein sequence ID" value="PKU42879.1"/>
    <property type="molecule type" value="Genomic_DNA"/>
</dbReference>
<keyword evidence="2" id="KW-0548">Nucleotidyltransferase</keyword>
<reference evidence="3" key="2">
    <citation type="submission" date="2017-12" db="EMBL/GenBank/DDBJ databases">
        <title>Genome sequence of the Bar-tailed Godwit (Limosa lapponica baueri).</title>
        <authorList>
            <person name="Lima N.C.B."/>
            <person name="Parody-Merino A.M."/>
            <person name="Battley P.F."/>
            <person name="Fidler A.E."/>
            <person name="Prosdocimi F."/>
        </authorList>
    </citation>
    <scope>NUCLEOTIDE SEQUENCE [LARGE SCALE GENOMIC DNA]</scope>
</reference>
<feature type="region of interest" description="Disordered" evidence="1">
    <location>
        <begin position="327"/>
        <end position="349"/>
    </location>
</feature>
<dbReference type="GO" id="GO:0003964">
    <property type="term" value="F:RNA-directed DNA polymerase activity"/>
    <property type="evidence" value="ECO:0007669"/>
    <property type="project" value="UniProtKB-KW"/>
</dbReference>
<feature type="region of interest" description="Disordered" evidence="1">
    <location>
        <begin position="291"/>
        <end position="314"/>
    </location>
</feature>
<name>A0A2I0U9Z6_LIMLA</name>
<protein>
    <submittedName>
        <fullName evidence="2">Rna-directed dna polymerase from mobile element jockey-like</fullName>
    </submittedName>
</protein>